<evidence type="ECO:0000256" key="5">
    <source>
        <dbReference type="ARBA" id="ARBA00023136"/>
    </source>
</evidence>
<comment type="caution">
    <text evidence="7">The sequence shown here is derived from an EMBL/GenBank/DDBJ whole genome shotgun (WGS) entry which is preliminary data.</text>
</comment>
<protein>
    <submittedName>
        <fullName evidence="7">Lysine transporter LysE</fullName>
    </submittedName>
</protein>
<feature type="transmembrane region" description="Helical" evidence="6">
    <location>
        <begin position="182"/>
        <end position="199"/>
    </location>
</feature>
<dbReference type="Pfam" id="PF01810">
    <property type="entry name" value="LysE"/>
    <property type="match status" value="1"/>
</dbReference>
<reference evidence="7 8" key="1">
    <citation type="submission" date="2015-11" db="EMBL/GenBank/DDBJ databases">
        <title>Genomic Taxonomy of the Vibrionaceae.</title>
        <authorList>
            <person name="Gomez-Gil B."/>
            <person name="Enciso-Ibarra J."/>
        </authorList>
    </citation>
    <scope>NUCLEOTIDE SEQUENCE [LARGE SCALE GENOMIC DNA]</scope>
    <source>
        <strain evidence="7 8">CAIM 912</strain>
    </source>
</reference>
<dbReference type="PANTHER" id="PTHR30086">
    <property type="entry name" value="ARGININE EXPORTER PROTEIN ARGO"/>
    <property type="match status" value="1"/>
</dbReference>
<keyword evidence="8" id="KW-1185">Reference proteome</keyword>
<feature type="transmembrane region" description="Helical" evidence="6">
    <location>
        <begin position="142"/>
        <end position="170"/>
    </location>
</feature>
<evidence type="ECO:0000256" key="6">
    <source>
        <dbReference type="SAM" id="Phobius"/>
    </source>
</evidence>
<name>A0A135IBG0_9GAMM</name>
<evidence type="ECO:0000256" key="1">
    <source>
        <dbReference type="ARBA" id="ARBA00004651"/>
    </source>
</evidence>
<sequence>MMEISFLAALAVFAATMTGTPGPNNMMLTASGANFGYKRTIPHLIGISLGVATLIAFVAAGLGVIFKMYPWIQETMKVVASGYLVYLAWRIVKAGAPDASQREGRRPMTMLEGAMFQFINPKAWAMAVSAVGTFTLSGGDYWWSAAVIVMTFIAVGFPLTSLWAGFGVWVGKVLSTESSWKAFNRTMGALTASCLVFIWL</sequence>
<dbReference type="GO" id="GO:0033228">
    <property type="term" value="P:cysteine export across plasma membrane"/>
    <property type="evidence" value="ECO:0007669"/>
    <property type="project" value="TreeGrafter"/>
</dbReference>
<dbReference type="AlphaFoldDB" id="A0A135IBG0"/>
<organism evidence="7 8">
    <name type="scientific">Enterovibrio coralii</name>
    <dbReference type="NCBI Taxonomy" id="294935"/>
    <lineage>
        <taxon>Bacteria</taxon>
        <taxon>Pseudomonadati</taxon>
        <taxon>Pseudomonadota</taxon>
        <taxon>Gammaproteobacteria</taxon>
        <taxon>Vibrionales</taxon>
        <taxon>Vibrionaceae</taxon>
        <taxon>Enterovibrio</taxon>
    </lineage>
</organism>
<gene>
    <name evidence="7" type="ORF">ATN88_24000</name>
</gene>
<dbReference type="PANTHER" id="PTHR30086:SF20">
    <property type="entry name" value="ARGININE EXPORTER PROTEIN ARGO-RELATED"/>
    <property type="match status" value="1"/>
</dbReference>
<dbReference type="Proteomes" id="UP000070529">
    <property type="component" value="Unassembled WGS sequence"/>
</dbReference>
<dbReference type="STRING" id="294935.ATN88_24000"/>
<accession>A0A135IBG0</accession>
<dbReference type="GO" id="GO:0005886">
    <property type="term" value="C:plasma membrane"/>
    <property type="evidence" value="ECO:0007669"/>
    <property type="project" value="UniProtKB-SubCell"/>
</dbReference>
<dbReference type="OrthoDB" id="9812084at2"/>
<dbReference type="RefSeq" id="WP_067412362.1">
    <property type="nucleotide sequence ID" value="NZ_LNTY01000016.1"/>
</dbReference>
<feature type="transmembrane region" description="Helical" evidence="6">
    <location>
        <begin position="43"/>
        <end position="66"/>
    </location>
</feature>
<proteinExistence type="predicted"/>
<dbReference type="GO" id="GO:0015171">
    <property type="term" value="F:amino acid transmembrane transporter activity"/>
    <property type="evidence" value="ECO:0007669"/>
    <property type="project" value="TreeGrafter"/>
</dbReference>
<evidence type="ECO:0000256" key="3">
    <source>
        <dbReference type="ARBA" id="ARBA00022692"/>
    </source>
</evidence>
<dbReference type="InterPro" id="IPR001123">
    <property type="entry name" value="LeuE-type"/>
</dbReference>
<keyword evidence="5 6" id="KW-0472">Membrane</keyword>
<dbReference type="EMBL" id="LNTY01000016">
    <property type="protein sequence ID" value="KXF82803.1"/>
    <property type="molecule type" value="Genomic_DNA"/>
</dbReference>
<evidence type="ECO:0000313" key="8">
    <source>
        <dbReference type="Proteomes" id="UP000070529"/>
    </source>
</evidence>
<evidence type="ECO:0000256" key="2">
    <source>
        <dbReference type="ARBA" id="ARBA00022475"/>
    </source>
</evidence>
<keyword evidence="2" id="KW-1003">Cell membrane</keyword>
<feature type="transmembrane region" description="Helical" evidence="6">
    <location>
        <begin position="114"/>
        <end position="136"/>
    </location>
</feature>
<keyword evidence="4 6" id="KW-1133">Transmembrane helix</keyword>
<comment type="subcellular location">
    <subcellularLocation>
        <location evidence="1">Cell membrane</location>
        <topology evidence="1">Multi-pass membrane protein</topology>
    </subcellularLocation>
</comment>
<evidence type="ECO:0000256" key="4">
    <source>
        <dbReference type="ARBA" id="ARBA00022989"/>
    </source>
</evidence>
<keyword evidence="3 6" id="KW-0812">Transmembrane</keyword>
<evidence type="ECO:0000313" key="7">
    <source>
        <dbReference type="EMBL" id="KXF82803.1"/>
    </source>
</evidence>